<reference evidence="1 2" key="1">
    <citation type="journal article" date="2021" name="Mar. Drugs">
        <title>Genome Reduction and Secondary Metabolism of the Marine Sponge-Associated Cyanobacterium Leptothoe.</title>
        <authorList>
            <person name="Konstantinou D."/>
            <person name="Popin R.V."/>
            <person name="Fewer D.P."/>
            <person name="Sivonen K."/>
            <person name="Gkelis S."/>
        </authorList>
    </citation>
    <scope>NUCLEOTIDE SEQUENCE [LARGE SCALE GENOMIC DNA]</scope>
    <source>
        <strain evidence="1 2">TAU-MAC 1615</strain>
    </source>
</reference>
<dbReference type="Proteomes" id="UP001196661">
    <property type="component" value="Unassembled WGS sequence"/>
</dbReference>
<name>A0ABS5Y9Q3_9CYAN</name>
<dbReference type="RefSeq" id="WP_215619580.1">
    <property type="nucleotide sequence ID" value="NZ_JADOER010000016.1"/>
</dbReference>
<proteinExistence type="predicted"/>
<accession>A0ABS5Y9Q3</accession>
<evidence type="ECO:0000313" key="1">
    <source>
        <dbReference type="EMBL" id="MBT9313690.1"/>
    </source>
</evidence>
<protein>
    <submittedName>
        <fullName evidence="1">Uncharacterized protein</fullName>
    </submittedName>
</protein>
<gene>
    <name evidence="1" type="ORF">IXB28_15880</name>
</gene>
<dbReference type="EMBL" id="JADOER010000016">
    <property type="protein sequence ID" value="MBT9313690.1"/>
    <property type="molecule type" value="Genomic_DNA"/>
</dbReference>
<keyword evidence="2" id="KW-1185">Reference proteome</keyword>
<comment type="caution">
    <text evidence="1">The sequence shown here is derived from an EMBL/GenBank/DDBJ whole genome shotgun (WGS) entry which is preliminary data.</text>
</comment>
<evidence type="ECO:0000313" key="2">
    <source>
        <dbReference type="Proteomes" id="UP001196661"/>
    </source>
</evidence>
<sequence>MVSTSNPQSFQATNLPNIDQILGVAVFDPKGLPRQYFVTTAKHQDDDWIRLAFQALGLKQLLMDEMELPQLDHVMMRTKTGNLVILPYAQGFIALYIKRALPQEQPNIDNHWTPWACNLIETVIKQDSRFKAV</sequence>
<organism evidence="1 2">
    <name type="scientific">Leptothoe kymatousa TAU-MAC 1615</name>
    <dbReference type="NCBI Taxonomy" id="2364775"/>
    <lineage>
        <taxon>Bacteria</taxon>
        <taxon>Bacillati</taxon>
        <taxon>Cyanobacteriota</taxon>
        <taxon>Cyanophyceae</taxon>
        <taxon>Nodosilineales</taxon>
        <taxon>Cymatolegaceae</taxon>
        <taxon>Leptothoe</taxon>
        <taxon>Leptothoe kymatousa</taxon>
    </lineage>
</organism>